<name>A0A433YFA9_9BACL</name>
<protein>
    <submittedName>
        <fullName evidence="1">Uncharacterized protein</fullName>
    </submittedName>
</protein>
<sequence length="66" mass="7384">MQEPTIGRIVHYFMSETGSVRAAIIVKVNDDDTVNLAAWTRDGVQLPVVGVKQGSEYGQWNWPPRV</sequence>
<proteinExistence type="predicted"/>
<evidence type="ECO:0000313" key="1">
    <source>
        <dbReference type="EMBL" id="RUT48568.1"/>
    </source>
</evidence>
<dbReference type="EMBL" id="RZNY01000001">
    <property type="protein sequence ID" value="RUT48568.1"/>
    <property type="molecule type" value="Genomic_DNA"/>
</dbReference>
<dbReference type="AlphaFoldDB" id="A0A433YFA9"/>
<organism evidence="1 2">
    <name type="scientific">Paenibacillus anaericanus</name>
    <dbReference type="NCBI Taxonomy" id="170367"/>
    <lineage>
        <taxon>Bacteria</taxon>
        <taxon>Bacillati</taxon>
        <taxon>Bacillota</taxon>
        <taxon>Bacilli</taxon>
        <taxon>Bacillales</taxon>
        <taxon>Paenibacillaceae</taxon>
        <taxon>Paenibacillus</taxon>
    </lineage>
</organism>
<dbReference type="OrthoDB" id="4563059at2"/>
<comment type="caution">
    <text evidence="1">The sequence shown here is derived from an EMBL/GenBank/DDBJ whole genome shotgun (WGS) entry which is preliminary data.</text>
</comment>
<keyword evidence="2" id="KW-1185">Reference proteome</keyword>
<evidence type="ECO:0000313" key="2">
    <source>
        <dbReference type="Proteomes" id="UP000279446"/>
    </source>
</evidence>
<gene>
    <name evidence="1" type="ORF">EJP82_01090</name>
</gene>
<dbReference type="Proteomes" id="UP000279446">
    <property type="component" value="Unassembled WGS sequence"/>
</dbReference>
<accession>A0A433YFA9</accession>
<dbReference type="RefSeq" id="WP_127190162.1">
    <property type="nucleotide sequence ID" value="NZ_RZNY01000001.1"/>
</dbReference>
<reference evidence="1 2" key="1">
    <citation type="submission" date="2018-12" db="EMBL/GenBank/DDBJ databases">
        <authorList>
            <person name="Sun L."/>
            <person name="Chen Z."/>
        </authorList>
    </citation>
    <scope>NUCLEOTIDE SEQUENCE [LARGE SCALE GENOMIC DNA]</scope>
    <source>
        <strain evidence="1 2">DSM 15890</strain>
    </source>
</reference>